<evidence type="ECO:0000256" key="1">
    <source>
        <dbReference type="SAM" id="SignalP"/>
    </source>
</evidence>
<proteinExistence type="predicted"/>
<name>A0A7X5C3C5_9BACL</name>
<evidence type="ECO:0000313" key="3">
    <source>
        <dbReference type="EMBL" id="NBC71224.1"/>
    </source>
</evidence>
<gene>
    <name evidence="3" type="ORF">GT003_19690</name>
</gene>
<keyword evidence="1" id="KW-0732">Signal</keyword>
<dbReference type="OrthoDB" id="2611444at2"/>
<dbReference type="PROSITE" id="PS51272">
    <property type="entry name" value="SLH"/>
    <property type="match status" value="2"/>
</dbReference>
<dbReference type="Pfam" id="PF00395">
    <property type="entry name" value="SLH"/>
    <property type="match status" value="2"/>
</dbReference>
<evidence type="ECO:0000313" key="4">
    <source>
        <dbReference type="Proteomes" id="UP000558113"/>
    </source>
</evidence>
<comment type="caution">
    <text evidence="3">The sequence shown here is derived from an EMBL/GenBank/DDBJ whole genome shotgun (WGS) entry which is preliminary data.</text>
</comment>
<dbReference type="InterPro" id="IPR001119">
    <property type="entry name" value="SLH_dom"/>
</dbReference>
<dbReference type="PANTHER" id="PTHR43308">
    <property type="entry name" value="OUTER MEMBRANE PROTEIN ALPHA-RELATED"/>
    <property type="match status" value="1"/>
</dbReference>
<accession>A0A7X5C3C5</accession>
<dbReference type="EMBL" id="JAAAMU010000010">
    <property type="protein sequence ID" value="NBC71224.1"/>
    <property type="molecule type" value="Genomic_DNA"/>
</dbReference>
<dbReference type="Proteomes" id="UP000558113">
    <property type="component" value="Unassembled WGS sequence"/>
</dbReference>
<dbReference type="InterPro" id="IPR051465">
    <property type="entry name" value="Cell_Envelope_Struct_Comp"/>
</dbReference>
<feature type="domain" description="SLH" evidence="2">
    <location>
        <begin position="175"/>
        <end position="238"/>
    </location>
</feature>
<evidence type="ECO:0000259" key="2">
    <source>
        <dbReference type="PROSITE" id="PS51272"/>
    </source>
</evidence>
<dbReference type="RefSeq" id="WP_161700970.1">
    <property type="nucleotide sequence ID" value="NZ_JAAAMU010000010.1"/>
</dbReference>
<protein>
    <recommendedName>
        <fullName evidence="2">SLH domain-containing protein</fullName>
    </recommendedName>
</protein>
<keyword evidence="4" id="KW-1185">Reference proteome</keyword>
<organism evidence="3 4">
    <name type="scientific">Paenibacillus sacheonensis</name>
    <dbReference type="NCBI Taxonomy" id="742054"/>
    <lineage>
        <taxon>Bacteria</taxon>
        <taxon>Bacillati</taxon>
        <taxon>Bacillota</taxon>
        <taxon>Bacilli</taxon>
        <taxon>Bacillales</taxon>
        <taxon>Paenibacillaceae</taxon>
        <taxon>Paenibacillus</taxon>
    </lineage>
</organism>
<dbReference type="AlphaFoldDB" id="A0A7X5C3C5"/>
<feature type="signal peptide" evidence="1">
    <location>
        <begin position="1"/>
        <end position="28"/>
    </location>
</feature>
<feature type="chain" id="PRO_5038733273" description="SLH domain-containing protein" evidence="1">
    <location>
        <begin position="29"/>
        <end position="905"/>
    </location>
</feature>
<sequence>MPQQKKWVKLVSSFMVFSLLAGYTAAEAGTVHADAVVTTTKFSDVPAGHWAEKHIAKLASQGIIKGTNGAFKPSDNITQQEAIALAIRFIGKENEVKTDDAIVFPENFKVSAYFKPYIILAFEEGLLNRDEEFKLADADAANAWGTKKASREWITKLIVKAIGKEQTASELAATPSSFKDGSLIGKDYAGYVNAAVSLKLVNGVTADKFDPKGSITRAAIATILSRAEPVYPVAYSGQYTAILTSKSASTLGLYMDGKDSNVDLNAGTYLYRFDSEKAATLDQIVPNTKLLVVASGGKALYVEQLDDEQQVEKITGTVDRILPNDSKLWVWVDDEPVAINYTQATTVKDGAGNAIAIGSLAADSKVEITRDTYRAKPLAVSIAIQSAPVNKTGQGTVQAVQTATPSITVADATTGASSMYSVAPQTDVVWQGQILDGGLSQLRVGDVVSYEVKNSVVTKITIVQTSAKLIRGEFYSASSDGNTIQYVKGSGTAQQVLEAKFVTASVDVTIEGLTGTTVGDLVKGDVLDISLNDKDQITAIKVVNRKVNVLSGATVVSYDSDLKALTVKDTSNNLASVYLSDKTKLDMNGSPVTLNSVGGLLLKGKKITLGYTESKAVFVQFVYKYTGAVTAVNTNAGSVTLLQSNGGAVTLPMDIPSYVEIAGKSSAALSDVKAGDQVTALLNVTQDKVSTLQVHTAKQIEIYSVDAVGKKLKLKAADGTFYDYSAATLDVTNEKGDKLAIGSVSAGQLGNLYFVGQNVASLKLLNVTVGRIASVSTDKVTVADYNGSTVDVALGTGYAVVKNGITGSSAAVLSAGDRVEAKLDEKDRLVLTVNSGVAKKFWKYDTASRTLSVKRETLSDVNTFAVTAATKITQNGAAIAISQLTDGDSIVLYFYRNALVEISKG</sequence>
<feature type="domain" description="SLH" evidence="2">
    <location>
        <begin position="38"/>
        <end position="100"/>
    </location>
</feature>
<reference evidence="3 4" key="1">
    <citation type="submission" date="2020-01" db="EMBL/GenBank/DDBJ databases">
        <title>Paenibacillus soybeanensis sp. nov. isolated from the nodules of soybean (Glycine max(L.) Merr).</title>
        <authorList>
            <person name="Wang H."/>
        </authorList>
    </citation>
    <scope>NUCLEOTIDE SEQUENCE [LARGE SCALE GENOMIC DNA]</scope>
    <source>
        <strain evidence="3 4">DSM 23054</strain>
    </source>
</reference>